<name>A0A9Q3JTE6_9BASI</name>
<keyword evidence="2" id="KW-1185">Reference proteome</keyword>
<reference evidence="1" key="1">
    <citation type="submission" date="2021-03" db="EMBL/GenBank/DDBJ databases">
        <title>Draft genome sequence of rust myrtle Austropuccinia psidii MF-1, a brazilian biotype.</title>
        <authorList>
            <person name="Quecine M.C."/>
            <person name="Pachon D.M.R."/>
            <person name="Bonatelli M.L."/>
            <person name="Correr F.H."/>
            <person name="Franceschini L.M."/>
            <person name="Leite T.F."/>
            <person name="Margarido G.R.A."/>
            <person name="Almeida C.A."/>
            <person name="Ferrarezi J.A."/>
            <person name="Labate C.A."/>
        </authorList>
    </citation>
    <scope>NUCLEOTIDE SEQUENCE</scope>
    <source>
        <strain evidence="1">MF-1</strain>
    </source>
</reference>
<evidence type="ECO:0000313" key="1">
    <source>
        <dbReference type="EMBL" id="MBW0568213.1"/>
    </source>
</evidence>
<gene>
    <name evidence="1" type="ORF">O181_107928</name>
</gene>
<dbReference type="AlphaFoldDB" id="A0A9Q3JTE6"/>
<dbReference type="Proteomes" id="UP000765509">
    <property type="component" value="Unassembled WGS sequence"/>
</dbReference>
<protein>
    <submittedName>
        <fullName evidence="1">Uncharacterized protein</fullName>
    </submittedName>
</protein>
<comment type="caution">
    <text evidence="1">The sequence shown here is derived from an EMBL/GenBank/DDBJ whole genome shotgun (WGS) entry which is preliminary data.</text>
</comment>
<dbReference type="EMBL" id="AVOT02082190">
    <property type="protein sequence ID" value="MBW0568213.1"/>
    <property type="molecule type" value="Genomic_DNA"/>
</dbReference>
<organism evidence="1 2">
    <name type="scientific">Austropuccinia psidii MF-1</name>
    <dbReference type="NCBI Taxonomy" id="1389203"/>
    <lineage>
        <taxon>Eukaryota</taxon>
        <taxon>Fungi</taxon>
        <taxon>Dikarya</taxon>
        <taxon>Basidiomycota</taxon>
        <taxon>Pucciniomycotina</taxon>
        <taxon>Pucciniomycetes</taxon>
        <taxon>Pucciniales</taxon>
        <taxon>Sphaerophragmiaceae</taxon>
        <taxon>Austropuccinia</taxon>
    </lineage>
</organism>
<proteinExistence type="predicted"/>
<sequence>MSKAIEAIENHLGPLDSSKILTLLLYFSLLHLHTQITSALDTQLAASPELTINMEDILDIVQQMQGRSASIGNEESMRLSKIDVSQMKMKMP</sequence>
<accession>A0A9Q3JTE6</accession>
<evidence type="ECO:0000313" key="2">
    <source>
        <dbReference type="Proteomes" id="UP000765509"/>
    </source>
</evidence>